<dbReference type="InterPro" id="IPR001107">
    <property type="entry name" value="Band_7"/>
</dbReference>
<feature type="region of interest" description="Disordered" evidence="1">
    <location>
        <begin position="41"/>
        <end position="140"/>
    </location>
</feature>
<organism evidence="4 5">
    <name type="scientific">Kitasatospora cinereorecta</name>
    <dbReference type="NCBI Taxonomy" id="285560"/>
    <lineage>
        <taxon>Bacteria</taxon>
        <taxon>Bacillati</taxon>
        <taxon>Actinomycetota</taxon>
        <taxon>Actinomycetes</taxon>
        <taxon>Kitasatosporales</taxon>
        <taxon>Streptomycetaceae</taxon>
        <taxon>Kitasatospora</taxon>
    </lineage>
</organism>
<evidence type="ECO:0000256" key="2">
    <source>
        <dbReference type="SAM" id="Phobius"/>
    </source>
</evidence>
<comment type="caution">
    <text evidence="4">The sequence shown here is derived from an EMBL/GenBank/DDBJ whole genome shotgun (WGS) entry which is preliminary data.</text>
</comment>
<gene>
    <name evidence="4" type="ORF">ACFPZF_22230</name>
</gene>
<keyword evidence="5" id="KW-1185">Reference proteome</keyword>
<evidence type="ECO:0000313" key="5">
    <source>
        <dbReference type="Proteomes" id="UP001596066"/>
    </source>
</evidence>
<accession>A0ABW0VHP6</accession>
<dbReference type="Proteomes" id="UP001596066">
    <property type="component" value="Unassembled WGS sequence"/>
</dbReference>
<feature type="compositionally biased region" description="Polar residues" evidence="1">
    <location>
        <begin position="1"/>
        <end position="10"/>
    </location>
</feature>
<dbReference type="RefSeq" id="WP_346140364.1">
    <property type="nucleotide sequence ID" value="NZ_BAAAUA010000001.1"/>
</dbReference>
<reference evidence="5" key="1">
    <citation type="journal article" date="2019" name="Int. J. Syst. Evol. Microbiol.">
        <title>The Global Catalogue of Microorganisms (GCM) 10K type strain sequencing project: providing services to taxonomists for standard genome sequencing and annotation.</title>
        <authorList>
            <consortium name="The Broad Institute Genomics Platform"/>
            <consortium name="The Broad Institute Genome Sequencing Center for Infectious Disease"/>
            <person name="Wu L."/>
            <person name="Ma J."/>
        </authorList>
    </citation>
    <scope>NUCLEOTIDE SEQUENCE [LARGE SCALE GENOMIC DNA]</scope>
    <source>
        <strain evidence="5">CGMCC 4.1622</strain>
    </source>
</reference>
<feature type="region of interest" description="Disordered" evidence="1">
    <location>
        <begin position="1"/>
        <end position="23"/>
    </location>
</feature>
<feature type="transmembrane region" description="Helical" evidence="2">
    <location>
        <begin position="147"/>
        <end position="171"/>
    </location>
</feature>
<feature type="compositionally biased region" description="Polar residues" evidence="1">
    <location>
        <begin position="105"/>
        <end position="127"/>
    </location>
</feature>
<proteinExistence type="predicted"/>
<dbReference type="PANTHER" id="PTHR43446:SF1">
    <property type="entry name" value="BAND 7 DOMAIN-CONTAINING PROTEIN"/>
    <property type="match status" value="1"/>
</dbReference>
<keyword evidence="2" id="KW-0812">Transmembrane</keyword>
<sequence>MDVTRDSSPLPTAWPPAVPDLPAGATQLTRAVARAVTKPLIRAVPAEDELETDPPTRPLPRVLTDPPAQSHPHPHQPPTGISPVAAPAAASADTVELSAVPASAHGTTRTPANSTAHTTALSPSTTADAPAVRRPPRADQSLREQRAFALPGWIPLLAILLGVIGAVLVLARTGVVPRLAALPDIRSAAVRATGGPVVTGQEIAAAAGAGVLLLLALSGLLPNPGGQTRVLTRWGRYRGTVRRTGLVWVNPLMRRRRVDVRLRHWRSEPVHVTDRTGTPLVVRLLIVWRVKDTARAILGIADHETYLREQTQAVLTRIASTLPCDSNAEPGAAQPGSTQPGSAQPGPAQPGPAQPGPALRDGQWFADELTRALAAETAPAGLEVYSVQPLALDYAPEVSESMRRRRLADLDAGLRTVLVDDAVEAAALAVRRLERATAQQLDEAARSALMEQLLVAFVTPAGVTAAVSVPAARPVRRDGRSA</sequence>
<protein>
    <submittedName>
        <fullName evidence="4">SPFH domain-containing protein</fullName>
    </submittedName>
</protein>
<keyword evidence="2" id="KW-0472">Membrane</keyword>
<dbReference type="EMBL" id="JBHSOC010000040">
    <property type="protein sequence ID" value="MFC5644066.1"/>
    <property type="molecule type" value="Genomic_DNA"/>
</dbReference>
<evidence type="ECO:0000256" key="1">
    <source>
        <dbReference type="SAM" id="MobiDB-lite"/>
    </source>
</evidence>
<evidence type="ECO:0000313" key="4">
    <source>
        <dbReference type="EMBL" id="MFC5644066.1"/>
    </source>
</evidence>
<keyword evidence="2" id="KW-1133">Transmembrane helix</keyword>
<dbReference type="PANTHER" id="PTHR43446">
    <property type="entry name" value="MEMBRANE PROTEIN-RELATED"/>
    <property type="match status" value="1"/>
</dbReference>
<name>A0ABW0VHP6_9ACTN</name>
<dbReference type="InterPro" id="IPR036013">
    <property type="entry name" value="Band_7/SPFH_dom_sf"/>
</dbReference>
<feature type="domain" description="Band 7" evidence="3">
    <location>
        <begin position="226"/>
        <end position="421"/>
    </location>
</feature>
<feature type="compositionally biased region" description="Low complexity" evidence="1">
    <location>
        <begin position="82"/>
        <end position="92"/>
    </location>
</feature>
<dbReference type="Pfam" id="PF01145">
    <property type="entry name" value="Band_7"/>
    <property type="match status" value="1"/>
</dbReference>
<dbReference type="Gene3D" id="3.30.479.30">
    <property type="entry name" value="Band 7 domain"/>
    <property type="match status" value="1"/>
</dbReference>
<evidence type="ECO:0000259" key="3">
    <source>
        <dbReference type="Pfam" id="PF01145"/>
    </source>
</evidence>
<feature type="region of interest" description="Disordered" evidence="1">
    <location>
        <begin position="325"/>
        <end position="360"/>
    </location>
</feature>